<accession>A0A1F8C2Q0</accession>
<reference evidence="2 3" key="1">
    <citation type="journal article" date="2016" name="Nat. Commun.">
        <title>Thousands of microbial genomes shed light on interconnected biogeochemical processes in an aquifer system.</title>
        <authorList>
            <person name="Anantharaman K."/>
            <person name="Brown C.T."/>
            <person name="Hug L.A."/>
            <person name="Sharon I."/>
            <person name="Castelle C.J."/>
            <person name="Probst A.J."/>
            <person name="Thomas B.C."/>
            <person name="Singh A."/>
            <person name="Wilkins M.J."/>
            <person name="Karaoz U."/>
            <person name="Brodie E.L."/>
            <person name="Williams K.H."/>
            <person name="Hubbard S.S."/>
            <person name="Banfield J.F."/>
        </authorList>
    </citation>
    <scope>NUCLEOTIDE SEQUENCE [LARGE SCALE GENOMIC DNA]</scope>
</reference>
<dbReference type="AlphaFoldDB" id="A0A1F8C2Q0"/>
<evidence type="ECO:0000313" key="2">
    <source>
        <dbReference type="EMBL" id="OGM70601.1"/>
    </source>
</evidence>
<evidence type="ECO:0000313" key="3">
    <source>
        <dbReference type="Proteomes" id="UP000178429"/>
    </source>
</evidence>
<dbReference type="EMBL" id="MGHL01000003">
    <property type="protein sequence ID" value="OGM70601.1"/>
    <property type="molecule type" value="Genomic_DNA"/>
</dbReference>
<comment type="caution">
    <text evidence="2">The sequence shown here is derived from an EMBL/GenBank/DDBJ whole genome shotgun (WGS) entry which is preliminary data.</text>
</comment>
<dbReference type="STRING" id="1802525.A2975_00100"/>
<feature type="transmembrane region" description="Helical" evidence="1">
    <location>
        <begin position="7"/>
        <end position="24"/>
    </location>
</feature>
<keyword evidence="1" id="KW-1133">Transmembrane helix</keyword>
<keyword evidence="1" id="KW-0472">Membrane</keyword>
<gene>
    <name evidence="2" type="ORF">A2975_00100</name>
</gene>
<keyword evidence="1" id="KW-0812">Transmembrane</keyword>
<name>A0A1F8C2Q0_9BACT</name>
<evidence type="ECO:0000256" key="1">
    <source>
        <dbReference type="SAM" id="Phobius"/>
    </source>
</evidence>
<feature type="transmembrane region" description="Helical" evidence="1">
    <location>
        <begin position="87"/>
        <end position="106"/>
    </location>
</feature>
<organism evidence="2 3">
    <name type="scientific">Candidatus Woesebacteria bacterium RIFCSPLOWO2_01_FULL_44_14</name>
    <dbReference type="NCBI Taxonomy" id="1802525"/>
    <lineage>
        <taxon>Bacteria</taxon>
        <taxon>Candidatus Woeseibacteriota</taxon>
    </lineage>
</organism>
<sequence>MSKTITYSGLVISGLLVILAFVTAKTYTQLAGAVVLYPLVAYFALKAIPRGKRVTPAITINIPVRHVPKTKTVTRNKVDVADIEKRTFLRLVGAAGVSFFLFSLFGRRVESLLFGQALEPKVTGDTPNKETGPAQPLPTDGYRISEIDDSDVTFYGFVNQDGAWFIMKENPESGSFRYAKGDLNFQNNWVKREHLKYAYFHELF</sequence>
<proteinExistence type="predicted"/>
<protein>
    <submittedName>
        <fullName evidence="2">Uncharacterized protein</fullName>
    </submittedName>
</protein>
<feature type="transmembrane region" description="Helical" evidence="1">
    <location>
        <begin position="30"/>
        <end position="48"/>
    </location>
</feature>
<dbReference type="Proteomes" id="UP000178429">
    <property type="component" value="Unassembled WGS sequence"/>
</dbReference>